<evidence type="ECO:0000313" key="2">
    <source>
        <dbReference type="Proteomes" id="UP000694888"/>
    </source>
</evidence>
<protein>
    <submittedName>
        <fullName evidence="3">Uncharacterized protein LOC101846080</fullName>
    </submittedName>
</protein>
<accession>A0ABM1A379</accession>
<dbReference type="GeneID" id="101846080"/>
<evidence type="ECO:0000256" key="1">
    <source>
        <dbReference type="SAM" id="SignalP"/>
    </source>
</evidence>
<keyword evidence="2" id="KW-1185">Reference proteome</keyword>
<gene>
    <name evidence="3" type="primary">LOC101846080</name>
</gene>
<name>A0ABM1A379_APLCA</name>
<dbReference type="RefSeq" id="XP_012939913.1">
    <property type="nucleotide sequence ID" value="XM_013084459.2"/>
</dbReference>
<dbReference type="Proteomes" id="UP000694888">
    <property type="component" value="Unplaced"/>
</dbReference>
<keyword evidence="1" id="KW-0732">Signal</keyword>
<evidence type="ECO:0000313" key="3">
    <source>
        <dbReference type="RefSeq" id="XP_012939913.1"/>
    </source>
</evidence>
<proteinExistence type="predicted"/>
<organism evidence="2 3">
    <name type="scientific">Aplysia californica</name>
    <name type="common">California sea hare</name>
    <dbReference type="NCBI Taxonomy" id="6500"/>
    <lineage>
        <taxon>Eukaryota</taxon>
        <taxon>Metazoa</taxon>
        <taxon>Spiralia</taxon>
        <taxon>Lophotrochozoa</taxon>
        <taxon>Mollusca</taxon>
        <taxon>Gastropoda</taxon>
        <taxon>Heterobranchia</taxon>
        <taxon>Euthyneura</taxon>
        <taxon>Tectipleura</taxon>
        <taxon>Aplysiida</taxon>
        <taxon>Aplysioidea</taxon>
        <taxon>Aplysiidae</taxon>
        <taxon>Aplysia</taxon>
    </lineage>
</organism>
<sequence length="194" mass="21112">MQFLALFLLVAPVAYTLAAPDPTTFCLPEKSTALIFGLTSHIQANVSIDFTQNKFVTVTAQGKRVSDLNTNITYLVDATGACTKEPLPVLGYMTRCLPANSVFLGTVFEGFVNKVNLNAWLIPVNKDTNVTLLTYTEPGQTDSYFLLRRDDAPQGQRIIFVSNPVASIADSSVFNVPAVCPDSLAFSLFHKLSV</sequence>
<reference evidence="3" key="1">
    <citation type="submission" date="2025-08" db="UniProtKB">
        <authorList>
            <consortium name="RefSeq"/>
        </authorList>
    </citation>
    <scope>IDENTIFICATION</scope>
</reference>
<feature type="chain" id="PRO_5045586086" evidence="1">
    <location>
        <begin position="19"/>
        <end position="194"/>
    </location>
</feature>
<feature type="signal peptide" evidence="1">
    <location>
        <begin position="1"/>
        <end position="18"/>
    </location>
</feature>